<keyword evidence="4" id="KW-1185">Reference proteome</keyword>
<evidence type="ECO:0008006" key="5">
    <source>
        <dbReference type="Google" id="ProtNLM"/>
    </source>
</evidence>
<gene>
    <name evidence="3" type="ORF">ACFOJ9_23500</name>
</gene>
<feature type="compositionally biased region" description="Polar residues" evidence="1">
    <location>
        <begin position="101"/>
        <end position="117"/>
    </location>
</feature>
<feature type="signal peptide" evidence="2">
    <location>
        <begin position="1"/>
        <end position="30"/>
    </location>
</feature>
<dbReference type="RefSeq" id="WP_378981781.1">
    <property type="nucleotide sequence ID" value="NZ_JBHRVD010000001.1"/>
</dbReference>
<evidence type="ECO:0000256" key="2">
    <source>
        <dbReference type="SAM" id="SignalP"/>
    </source>
</evidence>
<proteinExistence type="predicted"/>
<dbReference type="EMBL" id="JBHRVD010000001">
    <property type="protein sequence ID" value="MFC3324709.1"/>
    <property type="molecule type" value="Genomic_DNA"/>
</dbReference>
<evidence type="ECO:0000256" key="1">
    <source>
        <dbReference type="SAM" id="MobiDB-lite"/>
    </source>
</evidence>
<feature type="chain" id="PRO_5045219445" description="Solute-binding protein family 5 domain-containing protein" evidence="2">
    <location>
        <begin position="31"/>
        <end position="140"/>
    </location>
</feature>
<feature type="compositionally biased region" description="Low complexity" evidence="1">
    <location>
        <begin position="127"/>
        <end position="140"/>
    </location>
</feature>
<dbReference type="SUPFAM" id="SSF53850">
    <property type="entry name" value="Periplasmic binding protein-like II"/>
    <property type="match status" value="1"/>
</dbReference>
<accession>A0ABV7MTZ8</accession>
<feature type="region of interest" description="Disordered" evidence="1">
    <location>
        <begin position="100"/>
        <end position="140"/>
    </location>
</feature>
<keyword evidence="2" id="KW-0732">Signal</keyword>
<reference evidence="4" key="1">
    <citation type="journal article" date="2019" name="Int. J. Syst. Evol. Microbiol.">
        <title>The Global Catalogue of Microorganisms (GCM) 10K type strain sequencing project: providing services to taxonomists for standard genome sequencing and annotation.</title>
        <authorList>
            <consortium name="The Broad Institute Genomics Platform"/>
            <consortium name="The Broad Institute Genome Sequencing Center for Infectious Disease"/>
            <person name="Wu L."/>
            <person name="Ma J."/>
        </authorList>
    </citation>
    <scope>NUCLEOTIDE SEQUENCE [LARGE SCALE GENOMIC DNA]</scope>
    <source>
        <strain evidence="4">ICMP 19515</strain>
    </source>
</reference>
<protein>
    <recommendedName>
        <fullName evidence="5">Solute-binding protein family 5 domain-containing protein</fullName>
    </recommendedName>
</protein>
<evidence type="ECO:0000313" key="3">
    <source>
        <dbReference type="EMBL" id="MFC3324709.1"/>
    </source>
</evidence>
<sequence length="140" mass="15227">MRTMTKAFLSGSALLSAGLFMTSLPSAAMAQEATFALPAGELGATSYNPVTSSNLNSATSLIYDRLIEQDADQSFHPHLATSWQESPDGMTWEFKLHPGVNSMTASSSTPRRSQPGSRLSPARRMPSWSRQSTRSWSSIR</sequence>
<organism evidence="3 4">
    <name type="scientific">Mesorhizobium cantuariense</name>
    <dbReference type="NCBI Taxonomy" id="1300275"/>
    <lineage>
        <taxon>Bacteria</taxon>
        <taxon>Pseudomonadati</taxon>
        <taxon>Pseudomonadota</taxon>
        <taxon>Alphaproteobacteria</taxon>
        <taxon>Hyphomicrobiales</taxon>
        <taxon>Phyllobacteriaceae</taxon>
        <taxon>Mesorhizobium</taxon>
    </lineage>
</organism>
<name>A0ABV7MTZ8_9HYPH</name>
<comment type="caution">
    <text evidence="3">The sequence shown here is derived from an EMBL/GenBank/DDBJ whole genome shotgun (WGS) entry which is preliminary data.</text>
</comment>
<dbReference type="Proteomes" id="UP001595648">
    <property type="component" value="Unassembled WGS sequence"/>
</dbReference>
<evidence type="ECO:0000313" key="4">
    <source>
        <dbReference type="Proteomes" id="UP001595648"/>
    </source>
</evidence>
<dbReference type="Gene3D" id="3.40.190.10">
    <property type="entry name" value="Periplasmic binding protein-like II"/>
    <property type="match status" value="1"/>
</dbReference>